<dbReference type="RefSeq" id="WP_312642728.1">
    <property type="nucleotide sequence ID" value="NZ_CP116967.1"/>
</dbReference>
<evidence type="ECO:0000313" key="2">
    <source>
        <dbReference type="Proteomes" id="UP001302719"/>
    </source>
</evidence>
<proteinExistence type="predicted"/>
<accession>A0AA96GAL8</accession>
<organism evidence="1 2">
    <name type="scientific">Candidatus Nitrospira allomarina</name>
    <dbReference type="NCBI Taxonomy" id="3020900"/>
    <lineage>
        <taxon>Bacteria</taxon>
        <taxon>Pseudomonadati</taxon>
        <taxon>Nitrospirota</taxon>
        <taxon>Nitrospiria</taxon>
        <taxon>Nitrospirales</taxon>
        <taxon>Nitrospiraceae</taxon>
        <taxon>Nitrospira</taxon>
    </lineage>
</organism>
<keyword evidence="2" id="KW-1185">Reference proteome</keyword>
<dbReference type="EMBL" id="CP116967">
    <property type="protein sequence ID" value="WNM57797.1"/>
    <property type="molecule type" value="Genomic_DNA"/>
</dbReference>
<dbReference type="InterPro" id="IPR026349">
    <property type="entry name" value="CHP04255"/>
</dbReference>
<sequence length="239" mass="27103">MTTKTHSSVMYQKTPLLDVTFQMTFPQNLQISSAPPVNFQGRVKNLFSNFSLTQDKASYNFLSADQRWQLVLSPGSLAVVARYYEGWDAFQTHIRLASNAVENEYPPPYLSRIGLRFRNIIRRSALGLTGKDWNQLLQNKWTGDLAWAEVAGAMKATHSEVVMGLNSGDDLVCVRHGLVPIAQPVQEMGYLIDHDFFVNGQFAMTEIAGKLTEYHQAAQRFFKLWITDMLHQAMKPQIS</sequence>
<dbReference type="Proteomes" id="UP001302719">
    <property type="component" value="Chromosome"/>
</dbReference>
<dbReference type="NCBIfam" id="TIGR04255">
    <property type="entry name" value="sporadTIGR04255"/>
    <property type="match status" value="1"/>
</dbReference>
<name>A0AA96GAL8_9BACT</name>
<protein>
    <submittedName>
        <fullName evidence="1">TIGR04255 family protein</fullName>
    </submittedName>
</protein>
<gene>
    <name evidence="1" type="ORF">PP769_17775</name>
</gene>
<reference evidence="1 2" key="1">
    <citation type="submission" date="2023-01" db="EMBL/GenBank/DDBJ databases">
        <title>Cultivation and genomic characterization of new, ubiquitous marine nitrite-oxidizing bacteria from the Nitrospirales.</title>
        <authorList>
            <person name="Mueller A.J."/>
            <person name="Daebeler A."/>
            <person name="Herbold C.W."/>
            <person name="Kirkegaard R.H."/>
            <person name="Daims H."/>
        </authorList>
    </citation>
    <scope>NUCLEOTIDE SEQUENCE [LARGE SCALE GENOMIC DNA]</scope>
    <source>
        <strain evidence="1 2">VA</strain>
    </source>
</reference>
<dbReference type="KEGG" id="nall:PP769_17775"/>
<dbReference type="AlphaFoldDB" id="A0AA96GAL8"/>
<evidence type="ECO:0000313" key="1">
    <source>
        <dbReference type="EMBL" id="WNM57797.1"/>
    </source>
</evidence>